<proteinExistence type="inferred from homology"/>
<feature type="transmembrane region" description="Helical" evidence="8">
    <location>
        <begin position="128"/>
        <end position="147"/>
    </location>
</feature>
<reference evidence="9" key="1">
    <citation type="submission" date="2022-10" db="EMBL/GenBank/DDBJ databases">
        <title>The WGS of Solirubrobacter phytolaccae KCTC 29190.</title>
        <authorList>
            <person name="Jiang Z."/>
        </authorList>
    </citation>
    <scope>NUCLEOTIDE SEQUENCE</scope>
    <source>
        <strain evidence="9">KCTC 29190</strain>
    </source>
</reference>
<dbReference type="AlphaFoldDB" id="A0A9X3N903"/>
<dbReference type="FunFam" id="1.10.3470.10:FF:000001">
    <property type="entry name" value="Vitamin B12 ABC transporter permease BtuC"/>
    <property type="match status" value="1"/>
</dbReference>
<dbReference type="Pfam" id="PF01032">
    <property type="entry name" value="FecCD"/>
    <property type="match status" value="1"/>
</dbReference>
<dbReference type="SUPFAM" id="SSF81345">
    <property type="entry name" value="ABC transporter involved in vitamin B12 uptake, BtuC"/>
    <property type="match status" value="1"/>
</dbReference>
<comment type="subcellular location">
    <subcellularLocation>
        <location evidence="1">Cell membrane</location>
        <topology evidence="1">Multi-pass membrane protein</topology>
    </subcellularLocation>
</comment>
<keyword evidence="4" id="KW-1003">Cell membrane</keyword>
<keyword evidence="3" id="KW-0813">Transport</keyword>
<dbReference type="Proteomes" id="UP001147653">
    <property type="component" value="Unassembled WGS sequence"/>
</dbReference>
<name>A0A9X3N903_9ACTN</name>
<feature type="transmembrane region" description="Helical" evidence="8">
    <location>
        <begin position="75"/>
        <end position="93"/>
    </location>
</feature>
<feature type="transmembrane region" description="Helical" evidence="8">
    <location>
        <begin position="105"/>
        <end position="122"/>
    </location>
</feature>
<feature type="transmembrane region" description="Helical" evidence="8">
    <location>
        <begin position="154"/>
        <end position="176"/>
    </location>
</feature>
<keyword evidence="10" id="KW-1185">Reference proteome</keyword>
<dbReference type="InterPro" id="IPR000522">
    <property type="entry name" value="ABC_transptr_permease_BtuC"/>
</dbReference>
<gene>
    <name evidence="9" type="ORF">OJ997_09220</name>
</gene>
<accession>A0A9X3N903</accession>
<evidence type="ECO:0000256" key="3">
    <source>
        <dbReference type="ARBA" id="ARBA00022448"/>
    </source>
</evidence>
<keyword evidence="5 8" id="KW-0812">Transmembrane</keyword>
<dbReference type="GO" id="GO:0005886">
    <property type="term" value="C:plasma membrane"/>
    <property type="evidence" value="ECO:0007669"/>
    <property type="project" value="UniProtKB-SubCell"/>
</dbReference>
<evidence type="ECO:0000313" key="9">
    <source>
        <dbReference type="EMBL" id="MDA0180472.1"/>
    </source>
</evidence>
<evidence type="ECO:0000256" key="2">
    <source>
        <dbReference type="ARBA" id="ARBA00007935"/>
    </source>
</evidence>
<comment type="caution">
    <text evidence="9">The sequence shown here is derived from an EMBL/GenBank/DDBJ whole genome shotgun (WGS) entry which is preliminary data.</text>
</comment>
<dbReference type="Gene3D" id="1.10.3470.10">
    <property type="entry name" value="ABC transporter involved in vitamin B12 uptake, BtuC"/>
    <property type="match status" value="1"/>
</dbReference>
<evidence type="ECO:0000256" key="1">
    <source>
        <dbReference type="ARBA" id="ARBA00004651"/>
    </source>
</evidence>
<protein>
    <submittedName>
        <fullName evidence="9">Iron chelate uptake ABC transporter family permease subunit</fullName>
    </submittedName>
</protein>
<sequence>MSQRITVRAGGVSLRFHARSAAVTTALFVAMLAGLVASVAVGEFAIPPADVVNTLVGAGDQATNFVVLDLRLPRALTGLLVGAALGVAGAIFQDVTRNPLASPDVVGIASGGSLAAVALIVFTEVEAVPLAALAGSLTAGALLYVLAWRGGVQGFRLVLVGIGVAAFANAGISYVLTRGRIFEVETAYVWLVGSLNGRSWDQVWPLAVGVGVLVPVILALSRRVAVLGLGDDVARSLGVGVERSRLLLLGAAVLLTGLAVSAAGMVSFVAFVAPHIARRLTRSTSMLAAAGCGAVLVLSADLIGRTLSPPTEIPVGILTSIIAAPYFLLLLRRARA</sequence>
<dbReference type="RefSeq" id="WP_270024784.1">
    <property type="nucleotide sequence ID" value="NZ_JAPDDP010000013.1"/>
</dbReference>
<dbReference type="EMBL" id="JAPDDP010000013">
    <property type="protein sequence ID" value="MDA0180472.1"/>
    <property type="molecule type" value="Genomic_DNA"/>
</dbReference>
<evidence type="ECO:0000256" key="6">
    <source>
        <dbReference type="ARBA" id="ARBA00022989"/>
    </source>
</evidence>
<feature type="transmembrane region" description="Helical" evidence="8">
    <location>
        <begin position="313"/>
        <end position="331"/>
    </location>
</feature>
<evidence type="ECO:0000256" key="4">
    <source>
        <dbReference type="ARBA" id="ARBA00022475"/>
    </source>
</evidence>
<evidence type="ECO:0000256" key="5">
    <source>
        <dbReference type="ARBA" id="ARBA00022692"/>
    </source>
</evidence>
<dbReference type="CDD" id="cd06550">
    <property type="entry name" value="TM_ABC_iron-siderophores_like"/>
    <property type="match status" value="1"/>
</dbReference>
<keyword evidence="6 8" id="KW-1133">Transmembrane helix</keyword>
<feature type="transmembrane region" description="Helical" evidence="8">
    <location>
        <begin position="21"/>
        <end position="46"/>
    </location>
</feature>
<dbReference type="GO" id="GO:0033214">
    <property type="term" value="P:siderophore-iron import into cell"/>
    <property type="evidence" value="ECO:0007669"/>
    <property type="project" value="TreeGrafter"/>
</dbReference>
<keyword evidence="7 8" id="KW-0472">Membrane</keyword>
<evidence type="ECO:0000256" key="8">
    <source>
        <dbReference type="SAM" id="Phobius"/>
    </source>
</evidence>
<evidence type="ECO:0000313" key="10">
    <source>
        <dbReference type="Proteomes" id="UP001147653"/>
    </source>
</evidence>
<dbReference type="GO" id="GO:0022857">
    <property type="term" value="F:transmembrane transporter activity"/>
    <property type="evidence" value="ECO:0007669"/>
    <property type="project" value="InterPro"/>
</dbReference>
<feature type="transmembrane region" description="Helical" evidence="8">
    <location>
        <begin position="246"/>
        <end position="273"/>
    </location>
</feature>
<evidence type="ECO:0000256" key="7">
    <source>
        <dbReference type="ARBA" id="ARBA00023136"/>
    </source>
</evidence>
<dbReference type="PANTHER" id="PTHR30472">
    <property type="entry name" value="FERRIC ENTEROBACTIN TRANSPORT SYSTEM PERMEASE PROTEIN"/>
    <property type="match status" value="1"/>
</dbReference>
<dbReference type="InterPro" id="IPR037294">
    <property type="entry name" value="ABC_BtuC-like"/>
</dbReference>
<organism evidence="9 10">
    <name type="scientific">Solirubrobacter phytolaccae</name>
    <dbReference type="NCBI Taxonomy" id="1404360"/>
    <lineage>
        <taxon>Bacteria</taxon>
        <taxon>Bacillati</taxon>
        <taxon>Actinomycetota</taxon>
        <taxon>Thermoleophilia</taxon>
        <taxon>Solirubrobacterales</taxon>
        <taxon>Solirubrobacteraceae</taxon>
        <taxon>Solirubrobacter</taxon>
    </lineage>
</organism>
<comment type="similarity">
    <text evidence="2">Belongs to the binding-protein-dependent transport system permease family. FecCD subfamily.</text>
</comment>
<dbReference type="PANTHER" id="PTHR30472:SF24">
    <property type="entry name" value="FERRIC ENTEROBACTIN TRANSPORT SYSTEM PERMEASE PROTEIN FEPG"/>
    <property type="match status" value="1"/>
</dbReference>